<dbReference type="GO" id="GO:0008061">
    <property type="term" value="F:chitin binding"/>
    <property type="evidence" value="ECO:0007669"/>
    <property type="project" value="UniProtKB-UniRule"/>
</dbReference>
<organism evidence="8 9">
    <name type="scientific">Sodiomyces alkalinus (strain CBS 110278 / VKM F-3762 / F11)</name>
    <name type="common">Alkaliphilic filamentous fungus</name>
    <dbReference type="NCBI Taxonomy" id="1314773"/>
    <lineage>
        <taxon>Eukaryota</taxon>
        <taxon>Fungi</taxon>
        <taxon>Dikarya</taxon>
        <taxon>Ascomycota</taxon>
        <taxon>Pezizomycotina</taxon>
        <taxon>Sordariomycetes</taxon>
        <taxon>Hypocreomycetidae</taxon>
        <taxon>Glomerellales</taxon>
        <taxon>Plectosphaerellaceae</taxon>
        <taxon>Sodiomyces</taxon>
    </lineage>
</organism>
<accession>A0A3N2Q6R0</accession>
<evidence type="ECO:0000256" key="1">
    <source>
        <dbReference type="ARBA" id="ARBA00022669"/>
    </source>
</evidence>
<proteinExistence type="inferred from homology"/>
<evidence type="ECO:0000313" key="9">
    <source>
        <dbReference type="Proteomes" id="UP000272025"/>
    </source>
</evidence>
<dbReference type="PROSITE" id="PS51782">
    <property type="entry name" value="LYSM"/>
    <property type="match status" value="1"/>
</dbReference>
<dbReference type="SUPFAM" id="SSF54106">
    <property type="entry name" value="LysM domain"/>
    <property type="match status" value="1"/>
</dbReference>
<feature type="domain" description="LysM" evidence="7">
    <location>
        <begin position="422"/>
        <end position="468"/>
    </location>
</feature>
<comment type="caution">
    <text evidence="4">Lacks conserved residue(s) required for the propagation of feature annotation.</text>
</comment>
<keyword evidence="2" id="KW-0843">Virulence</keyword>
<dbReference type="OrthoDB" id="1193027at2759"/>
<dbReference type="PANTHER" id="PTHR34997">
    <property type="entry name" value="AM15"/>
    <property type="match status" value="1"/>
</dbReference>
<dbReference type="InterPro" id="IPR036861">
    <property type="entry name" value="Endochitinase-like_sf"/>
</dbReference>
<sequence>MRASRNLGWRSAVLASFFYSQSLAEFILYRGRDLASWSEERGVSTGCMAALNSTLDCEDEFLEHMLQLDHFQWDSSLLASGCATQCRSDLDQWVTDVESQCGGEDQFRLMGNLLDPSSLPLMYRHQFQLGCMTGGSSGWCWLEYQDWEGSEIPVYAEDLCATGDPDFDADVCFEPGFDRTAVEPEDERLANIYDADLVCSECFLGILHHRLLSPSLRQSDFTDYLIQQHADLQDFCSTTMPLTTATKSLFLGTMTPTTTQTESAPPAETTCTGQLVEPGPVQLWCDGLSVLYDVPTGELVVLTGENDCRLTEPICAPLPCPLRRLDWSQTWTCDNLRESVSTEEYNVTEVEFSTWNRRILGTCDEIRGEQYICVGLTRHIHSPPGGEYEHPPPIHAPTATEHYTTAVPAQPTHEGTTESCGKYTEVRAGDSCYTVVFREGITLDQFFDLNPQILPDCSNLWRDYAYCVAPVSEAPISSDGSCGPENGHAVCDGSGYGDCCSLEGLCGSGEEFCGDGNCYSGACLGPDEAISEDGSCGPDNNHWICGGEGVWGKCCSIYGWCGNSEEHCGPGLCYSGECDPDDGGPSLDGSCGPLFPGNKVCEGTQFGSCCSSYGYCGDGPEFCGE</sequence>
<dbReference type="EMBL" id="ML119051">
    <property type="protein sequence ID" value="ROT42461.1"/>
    <property type="molecule type" value="Genomic_DNA"/>
</dbReference>
<evidence type="ECO:0008006" key="10">
    <source>
        <dbReference type="Google" id="ProtNLM"/>
    </source>
</evidence>
<evidence type="ECO:0000259" key="7">
    <source>
        <dbReference type="PROSITE" id="PS51782"/>
    </source>
</evidence>
<keyword evidence="9" id="KW-1185">Reference proteome</keyword>
<feature type="signal peptide" evidence="5">
    <location>
        <begin position="1"/>
        <end position="24"/>
    </location>
</feature>
<keyword evidence="4" id="KW-1015">Disulfide bond</keyword>
<comment type="similarity">
    <text evidence="3">Belongs to the secreted LysM effector family.</text>
</comment>
<reference evidence="8 9" key="1">
    <citation type="journal article" date="2018" name="Mol. Ecol.">
        <title>The obligate alkalophilic soda-lake fungus Sodiomyces alkalinus has shifted to a protein diet.</title>
        <authorList>
            <person name="Grum-Grzhimaylo A.A."/>
            <person name="Falkoski D.L."/>
            <person name="van den Heuvel J."/>
            <person name="Valero-Jimenez C.A."/>
            <person name="Min B."/>
            <person name="Choi I.G."/>
            <person name="Lipzen A."/>
            <person name="Daum C.G."/>
            <person name="Aanen D.K."/>
            <person name="Tsang A."/>
            <person name="Henrissat B."/>
            <person name="Bilanenko E.N."/>
            <person name="de Vries R.P."/>
            <person name="van Kan J.A.L."/>
            <person name="Grigoriev I.V."/>
            <person name="Debets A.J.M."/>
        </authorList>
    </citation>
    <scope>NUCLEOTIDE SEQUENCE [LARGE SCALE GENOMIC DNA]</scope>
    <source>
        <strain evidence="8 9">F11</strain>
    </source>
</reference>
<feature type="domain" description="Chitin-binding type-1" evidence="6">
    <location>
        <begin position="588"/>
        <end position="625"/>
    </location>
</feature>
<name>A0A3N2Q6R0_SODAK</name>
<feature type="domain" description="Chitin-binding type-1" evidence="6">
    <location>
        <begin position="479"/>
        <end position="525"/>
    </location>
</feature>
<dbReference type="GeneID" id="39583177"/>
<dbReference type="SMART" id="SM00270">
    <property type="entry name" value="ChtBD1"/>
    <property type="match status" value="3"/>
</dbReference>
<dbReference type="InterPro" id="IPR036779">
    <property type="entry name" value="LysM_dom_sf"/>
</dbReference>
<dbReference type="STRING" id="1314773.A0A3N2Q6R0"/>
<dbReference type="InterPro" id="IPR001002">
    <property type="entry name" value="Chitin-bd_1"/>
</dbReference>
<dbReference type="CDD" id="cd00118">
    <property type="entry name" value="LysM"/>
    <property type="match status" value="1"/>
</dbReference>
<evidence type="ECO:0000313" key="8">
    <source>
        <dbReference type="EMBL" id="ROT42461.1"/>
    </source>
</evidence>
<dbReference type="Gene3D" id="3.30.60.10">
    <property type="entry name" value="Endochitinase-like"/>
    <property type="match status" value="3"/>
</dbReference>
<evidence type="ECO:0000256" key="3">
    <source>
        <dbReference type="ARBA" id="ARBA00044955"/>
    </source>
</evidence>
<feature type="disulfide bond" evidence="4">
    <location>
        <begin position="554"/>
        <end position="568"/>
    </location>
</feature>
<dbReference type="SUPFAM" id="SSF57016">
    <property type="entry name" value="Plant lectins/antimicrobial peptides"/>
    <property type="match status" value="2"/>
</dbReference>
<dbReference type="PROSITE" id="PS50941">
    <property type="entry name" value="CHIT_BIND_I_2"/>
    <property type="match status" value="3"/>
</dbReference>
<dbReference type="Proteomes" id="UP000272025">
    <property type="component" value="Unassembled WGS sequence"/>
</dbReference>
<feature type="domain" description="Chitin-binding type-1" evidence="6">
    <location>
        <begin position="533"/>
        <end position="580"/>
    </location>
</feature>
<feature type="disulfide bond" evidence="4">
    <location>
        <begin position="499"/>
        <end position="513"/>
    </location>
</feature>
<keyword evidence="1 4" id="KW-0147">Chitin-binding</keyword>
<dbReference type="PANTHER" id="PTHR34997:SF1">
    <property type="entry name" value="PEPTIDOGLYCAN-BINDING LYSIN DOMAIN"/>
    <property type="match status" value="1"/>
</dbReference>
<feature type="chain" id="PRO_5018283454" description="LysM domain-containing protein" evidence="5">
    <location>
        <begin position="25"/>
        <end position="625"/>
    </location>
</feature>
<evidence type="ECO:0000259" key="6">
    <source>
        <dbReference type="PROSITE" id="PS50941"/>
    </source>
</evidence>
<feature type="disulfide bond" evidence="4">
    <location>
        <begin position="609"/>
        <end position="623"/>
    </location>
</feature>
<keyword evidence="5" id="KW-0732">Signal</keyword>
<protein>
    <recommendedName>
        <fullName evidence="10">LysM domain-containing protein</fullName>
    </recommendedName>
</protein>
<evidence type="ECO:0000256" key="5">
    <source>
        <dbReference type="SAM" id="SignalP"/>
    </source>
</evidence>
<dbReference type="InterPro" id="IPR018392">
    <property type="entry name" value="LysM"/>
</dbReference>
<dbReference type="InterPro" id="IPR052210">
    <property type="entry name" value="LysM1-like"/>
</dbReference>
<gene>
    <name evidence="8" type="ORF">SODALDRAFT_374791</name>
</gene>
<dbReference type="Gene3D" id="3.10.350.10">
    <property type="entry name" value="LysM domain"/>
    <property type="match status" value="1"/>
</dbReference>
<dbReference type="AlphaFoldDB" id="A0A3N2Q6R0"/>
<evidence type="ECO:0000256" key="2">
    <source>
        <dbReference type="ARBA" id="ARBA00023026"/>
    </source>
</evidence>
<dbReference type="RefSeq" id="XP_028470267.1">
    <property type="nucleotide sequence ID" value="XM_028614699.1"/>
</dbReference>
<evidence type="ECO:0000256" key="4">
    <source>
        <dbReference type="PROSITE-ProRule" id="PRU00261"/>
    </source>
</evidence>